<organism evidence="7 8">
    <name type="scientific">Corynebacterium lizhenjunii</name>
    <dbReference type="NCBI Taxonomy" id="2709394"/>
    <lineage>
        <taxon>Bacteria</taxon>
        <taxon>Bacillati</taxon>
        <taxon>Actinomycetota</taxon>
        <taxon>Actinomycetes</taxon>
        <taxon>Mycobacteriales</taxon>
        <taxon>Corynebacteriaceae</taxon>
        <taxon>Corynebacterium</taxon>
    </lineage>
</organism>
<proteinExistence type="inferred from homology"/>
<dbReference type="PANTHER" id="PTHR10192">
    <property type="entry name" value="MOLYBDOPTERIN BIOSYNTHESIS PROTEIN"/>
    <property type="match status" value="1"/>
</dbReference>
<dbReference type="Pfam" id="PF03453">
    <property type="entry name" value="MoeA_N"/>
    <property type="match status" value="1"/>
</dbReference>
<dbReference type="UniPathway" id="UPA00344"/>
<dbReference type="EMBL" id="CP064954">
    <property type="protein sequence ID" value="QPK79990.1"/>
    <property type="molecule type" value="Genomic_DNA"/>
</dbReference>
<sequence length="434" mass="44164">MSHSSGQSGATSPEAYYQRVMQLCSQAAPTATAHIPVDVFACGRVLAADVRATWPVPPHANSAMDGFLVHRADLPAAGAGPRSLAVCGDVPAGSAPQLPAPGQAVRIMTGAPIPEFPAQLADTPDLLVVPVEDTDVPAGPGPLPSEVTIKRAPRRSNIRARGENLQPGDVLATSGSVVDPGTVAALLSAGVSTIAVRPNLRVAIISSGAELLPLHPGTPTPQTLPAGKIPDSNGPMLAALVRAAGYSQLSTHHSIDDPRALRGLFDKLSADHDVILTTGGISAGAFDVVRHVLSTSEQSWFGHCAQKPGAPQGHGLWKDTPVLCLPGNPVAAFVSFHLYLAPALALLSGAQAAPTLWARPQLSAQAASDFPAAPPGKLAVVPVSVDYSGARPQAVAYSSGGIGSHFVASLAGTTALAAYATAVSAGDPLDIYPF</sequence>
<comment type="catalytic activity">
    <reaction evidence="4">
        <text>adenylyl-molybdopterin + molybdate = Mo-molybdopterin + AMP + H(+)</text>
        <dbReference type="Rhea" id="RHEA:35047"/>
        <dbReference type="ChEBI" id="CHEBI:15378"/>
        <dbReference type="ChEBI" id="CHEBI:36264"/>
        <dbReference type="ChEBI" id="CHEBI:62727"/>
        <dbReference type="ChEBI" id="CHEBI:71302"/>
        <dbReference type="ChEBI" id="CHEBI:456215"/>
        <dbReference type="EC" id="2.10.1.1"/>
    </reaction>
</comment>
<dbReference type="Gene3D" id="3.40.980.10">
    <property type="entry name" value="MoaB/Mog-like domain"/>
    <property type="match status" value="1"/>
</dbReference>
<dbReference type="PANTHER" id="PTHR10192:SF5">
    <property type="entry name" value="GEPHYRIN"/>
    <property type="match status" value="1"/>
</dbReference>
<dbReference type="AlphaFoldDB" id="A0A7T0KH43"/>
<evidence type="ECO:0000256" key="5">
    <source>
        <dbReference type="RuleBase" id="RU365090"/>
    </source>
</evidence>
<evidence type="ECO:0000313" key="8">
    <source>
        <dbReference type="Proteomes" id="UP000594681"/>
    </source>
</evidence>
<dbReference type="SUPFAM" id="SSF53218">
    <property type="entry name" value="Molybdenum cofactor biosynthesis proteins"/>
    <property type="match status" value="1"/>
</dbReference>
<dbReference type="InterPro" id="IPR036688">
    <property type="entry name" value="MoeA_C_domain_IV_sf"/>
</dbReference>
<dbReference type="CDD" id="cd00887">
    <property type="entry name" value="MoeA"/>
    <property type="match status" value="1"/>
</dbReference>
<dbReference type="Proteomes" id="UP000594681">
    <property type="component" value="Chromosome"/>
</dbReference>
<dbReference type="GO" id="GO:0046872">
    <property type="term" value="F:metal ion binding"/>
    <property type="evidence" value="ECO:0007669"/>
    <property type="project" value="UniProtKB-UniRule"/>
</dbReference>
<evidence type="ECO:0000313" key="7">
    <source>
        <dbReference type="EMBL" id="QPK79990.1"/>
    </source>
</evidence>
<dbReference type="InterPro" id="IPR036425">
    <property type="entry name" value="MoaB/Mog-like_dom_sf"/>
</dbReference>
<keyword evidence="8" id="KW-1185">Reference proteome</keyword>
<keyword evidence="3 5" id="KW-0500">Molybdenum</keyword>
<evidence type="ECO:0000256" key="4">
    <source>
        <dbReference type="ARBA" id="ARBA00047317"/>
    </source>
</evidence>
<keyword evidence="5" id="KW-0479">Metal-binding</keyword>
<dbReference type="GO" id="GO:0005829">
    <property type="term" value="C:cytosol"/>
    <property type="evidence" value="ECO:0007669"/>
    <property type="project" value="TreeGrafter"/>
</dbReference>
<dbReference type="RefSeq" id="WP_165009065.1">
    <property type="nucleotide sequence ID" value="NZ_CP064954.1"/>
</dbReference>
<dbReference type="InterPro" id="IPR001453">
    <property type="entry name" value="MoaB/Mog_dom"/>
</dbReference>
<keyword evidence="5 7" id="KW-0808">Transferase</keyword>
<dbReference type="InterPro" id="IPR005110">
    <property type="entry name" value="MoeA_linker/N"/>
</dbReference>
<keyword evidence="5" id="KW-0501">Molybdenum cofactor biosynthesis</keyword>
<dbReference type="Pfam" id="PF00994">
    <property type="entry name" value="MoCF_biosynth"/>
    <property type="match status" value="1"/>
</dbReference>
<feature type="domain" description="MoaB/Mog" evidence="6">
    <location>
        <begin position="203"/>
        <end position="346"/>
    </location>
</feature>
<evidence type="ECO:0000256" key="1">
    <source>
        <dbReference type="ARBA" id="ARBA00002901"/>
    </source>
</evidence>
<dbReference type="Gene3D" id="2.40.340.10">
    <property type="entry name" value="MoeA, C-terminal, domain IV"/>
    <property type="match status" value="1"/>
</dbReference>
<reference evidence="7 8" key="1">
    <citation type="submission" date="2020-11" db="EMBL/GenBank/DDBJ databases">
        <title>Corynebacterium sp. ZJ-599.</title>
        <authorList>
            <person name="Zhou J."/>
        </authorList>
    </citation>
    <scope>NUCLEOTIDE SEQUENCE [LARGE SCALE GENOMIC DNA]</scope>
    <source>
        <strain evidence="7 8">ZJ-599</strain>
    </source>
</reference>
<dbReference type="SUPFAM" id="SSF63882">
    <property type="entry name" value="MoeA N-terminal region -like"/>
    <property type="match status" value="1"/>
</dbReference>
<name>A0A7T0KH43_9CORY</name>
<dbReference type="GO" id="GO:0061599">
    <property type="term" value="F:molybdopterin molybdotransferase activity"/>
    <property type="evidence" value="ECO:0007669"/>
    <property type="project" value="UniProtKB-UniRule"/>
</dbReference>
<dbReference type="NCBIfam" id="TIGR00177">
    <property type="entry name" value="molyb_syn"/>
    <property type="match status" value="1"/>
</dbReference>
<evidence type="ECO:0000256" key="2">
    <source>
        <dbReference type="ARBA" id="ARBA00010763"/>
    </source>
</evidence>
<evidence type="ECO:0000259" key="6">
    <source>
        <dbReference type="SMART" id="SM00852"/>
    </source>
</evidence>
<protein>
    <recommendedName>
        <fullName evidence="5">Molybdopterin molybdenumtransferase</fullName>
        <ecNumber evidence="5">2.10.1.1</ecNumber>
    </recommendedName>
</protein>
<dbReference type="GO" id="GO:0006777">
    <property type="term" value="P:Mo-molybdopterin cofactor biosynthetic process"/>
    <property type="evidence" value="ECO:0007669"/>
    <property type="project" value="UniProtKB-UniRule"/>
</dbReference>
<comment type="function">
    <text evidence="1 5">Catalyzes the insertion of molybdate into adenylated molybdopterin with the concomitant release of AMP.</text>
</comment>
<gene>
    <name evidence="7" type="ORF">G7Y31_04675</name>
</gene>
<dbReference type="Gene3D" id="3.90.105.10">
    <property type="entry name" value="Molybdopterin biosynthesis moea protein, domain 2"/>
    <property type="match status" value="1"/>
</dbReference>
<accession>A0A7T0KH43</accession>
<dbReference type="Gene3D" id="2.170.190.11">
    <property type="entry name" value="Molybdopterin biosynthesis moea protein, domain 3"/>
    <property type="match status" value="1"/>
</dbReference>
<keyword evidence="5" id="KW-0460">Magnesium</keyword>
<dbReference type="SMART" id="SM00852">
    <property type="entry name" value="MoCF_biosynth"/>
    <property type="match status" value="1"/>
</dbReference>
<comment type="pathway">
    <text evidence="5">Cofactor biosynthesis; molybdopterin biosynthesis.</text>
</comment>
<dbReference type="EC" id="2.10.1.1" evidence="5"/>
<evidence type="ECO:0000256" key="3">
    <source>
        <dbReference type="ARBA" id="ARBA00022505"/>
    </source>
</evidence>
<comment type="similarity">
    <text evidence="2 5">Belongs to the MoeA family.</text>
</comment>
<dbReference type="InterPro" id="IPR038987">
    <property type="entry name" value="MoeA-like"/>
</dbReference>
<comment type="cofactor">
    <cofactor evidence="5">
        <name>Mg(2+)</name>
        <dbReference type="ChEBI" id="CHEBI:18420"/>
    </cofactor>
</comment>
<dbReference type="KEGG" id="cliz:G7Y31_04675"/>
<dbReference type="InterPro" id="IPR036135">
    <property type="entry name" value="MoeA_linker/N_sf"/>
</dbReference>